<dbReference type="InterPro" id="IPR020846">
    <property type="entry name" value="MFS_dom"/>
</dbReference>
<feature type="transmembrane region" description="Helical" evidence="8">
    <location>
        <begin position="387"/>
        <end position="412"/>
    </location>
</feature>
<keyword evidence="6 8" id="KW-0472">Membrane</keyword>
<feature type="transmembrane region" description="Helical" evidence="8">
    <location>
        <begin position="433"/>
        <end position="453"/>
    </location>
</feature>
<keyword evidence="2" id="KW-0813">Transport</keyword>
<dbReference type="EMBL" id="CP099837">
    <property type="protein sequence ID" value="USY22591.1"/>
    <property type="molecule type" value="Genomic_DNA"/>
</dbReference>
<dbReference type="InterPro" id="IPR036259">
    <property type="entry name" value="MFS_trans_sf"/>
</dbReference>
<name>A0ABY5DE19_9ACTN</name>
<dbReference type="PROSITE" id="PS50850">
    <property type="entry name" value="MFS"/>
    <property type="match status" value="1"/>
</dbReference>
<sequence>MTQNTTPDPDPDPGSGPEKGTVEPSAASTHDSRPPRAGTREWIGLAVLALPTTLLTLDITVLNLAVPHLSADLEPSGTQMLWIIDAYGFMIAAFLVTMGSLGDRIGRRRLLMIGAAGFAAASLVAAYATTPAMLIAARAALGIAGATLMPSTLALISNMFRDPAQRGTAIGVWATCFSVGAASGPLVGGLLLEYFWWGSVFLMGVPVMVLLLVTAPFLLPEYRAPGAGRPDLTSVLLSLAAILLFVYGIKELAAYGLGAEYLAALAGGLLLGAVFVRRQRRLADPLLDLRLFADRAFGVALTVLLLGLATLGGLYLLVSQYLQSVQGLSPFQAGLWLLPSALGTVASSLTAPALARRFGPANVLGTAMALSAVGCVLLAQAPHVGLLAAMAGFTLFYVGTGPLTVLATDLVVGSAPAEKAGAASSLSETSMEIGFAAGIALLGSLGAVLYRAGLAREAPPDVPAEALEPASVSIPAAEAEAARLPPDAGEALLEAARLGFTDGVAGAAWVGAVVTAVLGVLSFTVLRKAPSGQPVRADADNRDRA</sequence>
<dbReference type="PRINTS" id="PR01035">
    <property type="entry name" value="TCRTETA"/>
</dbReference>
<dbReference type="SUPFAM" id="SSF103473">
    <property type="entry name" value="MFS general substrate transporter"/>
    <property type="match status" value="1"/>
</dbReference>
<evidence type="ECO:0000256" key="1">
    <source>
        <dbReference type="ARBA" id="ARBA00004651"/>
    </source>
</evidence>
<evidence type="ECO:0000256" key="5">
    <source>
        <dbReference type="ARBA" id="ARBA00022989"/>
    </source>
</evidence>
<dbReference type="Gene3D" id="1.20.1250.20">
    <property type="entry name" value="MFS general substrate transporter like domains"/>
    <property type="match status" value="1"/>
</dbReference>
<dbReference type="Pfam" id="PF07690">
    <property type="entry name" value="MFS_1"/>
    <property type="match status" value="1"/>
</dbReference>
<feature type="transmembrane region" description="Helical" evidence="8">
    <location>
        <begin position="42"/>
        <end position="66"/>
    </location>
</feature>
<feature type="transmembrane region" description="Helical" evidence="8">
    <location>
        <begin position="333"/>
        <end position="354"/>
    </location>
</feature>
<dbReference type="Proteomes" id="UP001055940">
    <property type="component" value="Chromosome"/>
</dbReference>
<feature type="region of interest" description="Disordered" evidence="7">
    <location>
        <begin position="1"/>
        <end position="37"/>
    </location>
</feature>
<dbReference type="Gene3D" id="1.20.1720.10">
    <property type="entry name" value="Multidrug resistance protein D"/>
    <property type="match status" value="1"/>
</dbReference>
<feature type="transmembrane region" description="Helical" evidence="8">
    <location>
        <begin position="194"/>
        <end position="219"/>
    </location>
</feature>
<evidence type="ECO:0000313" key="10">
    <source>
        <dbReference type="EMBL" id="USY22591.1"/>
    </source>
</evidence>
<dbReference type="InterPro" id="IPR011701">
    <property type="entry name" value="MFS"/>
</dbReference>
<dbReference type="PANTHER" id="PTHR42718">
    <property type="entry name" value="MAJOR FACILITATOR SUPERFAMILY MULTIDRUG TRANSPORTER MFSC"/>
    <property type="match status" value="1"/>
</dbReference>
<feature type="transmembrane region" description="Helical" evidence="8">
    <location>
        <begin position="507"/>
        <end position="526"/>
    </location>
</feature>
<evidence type="ECO:0000256" key="8">
    <source>
        <dbReference type="SAM" id="Phobius"/>
    </source>
</evidence>
<evidence type="ECO:0000259" key="9">
    <source>
        <dbReference type="PROSITE" id="PS50850"/>
    </source>
</evidence>
<evidence type="ECO:0000256" key="2">
    <source>
        <dbReference type="ARBA" id="ARBA00022448"/>
    </source>
</evidence>
<evidence type="ECO:0000256" key="4">
    <source>
        <dbReference type="ARBA" id="ARBA00022692"/>
    </source>
</evidence>
<feature type="domain" description="Major facilitator superfamily (MFS) profile" evidence="9">
    <location>
        <begin position="44"/>
        <end position="530"/>
    </location>
</feature>
<feature type="transmembrane region" description="Helical" evidence="8">
    <location>
        <begin position="110"/>
        <end position="129"/>
    </location>
</feature>
<evidence type="ECO:0000256" key="7">
    <source>
        <dbReference type="SAM" id="MobiDB-lite"/>
    </source>
</evidence>
<dbReference type="CDD" id="cd17321">
    <property type="entry name" value="MFS_MMR_MDR_like"/>
    <property type="match status" value="1"/>
</dbReference>
<evidence type="ECO:0000256" key="3">
    <source>
        <dbReference type="ARBA" id="ARBA00022475"/>
    </source>
</evidence>
<keyword evidence="11" id="KW-1185">Reference proteome</keyword>
<feature type="transmembrane region" description="Helical" evidence="8">
    <location>
        <begin position="361"/>
        <end position="381"/>
    </location>
</feature>
<reference evidence="10" key="1">
    <citation type="submission" date="2022-06" db="EMBL/GenBank/DDBJ databases">
        <authorList>
            <person name="Ping M."/>
        </authorList>
    </citation>
    <scope>NUCLEOTIDE SEQUENCE</scope>
    <source>
        <strain evidence="10">JCM11759T</strain>
    </source>
</reference>
<feature type="transmembrane region" description="Helical" evidence="8">
    <location>
        <begin position="255"/>
        <end position="276"/>
    </location>
</feature>
<dbReference type="RefSeq" id="WP_254421359.1">
    <property type="nucleotide sequence ID" value="NZ_BAAAJB010000032.1"/>
</dbReference>
<feature type="transmembrane region" description="Helical" evidence="8">
    <location>
        <begin position="135"/>
        <end position="156"/>
    </location>
</feature>
<feature type="transmembrane region" description="Helical" evidence="8">
    <location>
        <begin position="168"/>
        <end position="188"/>
    </location>
</feature>
<feature type="transmembrane region" description="Helical" evidence="8">
    <location>
        <begin position="78"/>
        <end position="98"/>
    </location>
</feature>
<gene>
    <name evidence="10" type="ORF">NE857_13845</name>
</gene>
<keyword evidence="4 8" id="KW-0812">Transmembrane</keyword>
<dbReference type="InterPro" id="IPR001958">
    <property type="entry name" value="Tet-R_TetA/multi-R_MdtG-like"/>
</dbReference>
<comment type="subcellular location">
    <subcellularLocation>
        <location evidence="1">Cell membrane</location>
        <topology evidence="1">Multi-pass membrane protein</topology>
    </subcellularLocation>
</comment>
<feature type="transmembrane region" description="Helical" evidence="8">
    <location>
        <begin position="297"/>
        <end position="318"/>
    </location>
</feature>
<protein>
    <submittedName>
        <fullName evidence="10">MFS transporter</fullName>
    </submittedName>
</protein>
<evidence type="ECO:0000256" key="6">
    <source>
        <dbReference type="ARBA" id="ARBA00023136"/>
    </source>
</evidence>
<proteinExistence type="predicted"/>
<evidence type="ECO:0000313" key="11">
    <source>
        <dbReference type="Proteomes" id="UP001055940"/>
    </source>
</evidence>
<feature type="transmembrane region" description="Helical" evidence="8">
    <location>
        <begin position="231"/>
        <end position="249"/>
    </location>
</feature>
<accession>A0ABY5DE19</accession>
<keyword evidence="3" id="KW-1003">Cell membrane</keyword>
<keyword evidence="5 8" id="KW-1133">Transmembrane helix</keyword>
<organism evidence="10 11">
    <name type="scientific">Nocardiopsis exhalans</name>
    <dbReference type="NCBI Taxonomy" id="163604"/>
    <lineage>
        <taxon>Bacteria</taxon>
        <taxon>Bacillati</taxon>
        <taxon>Actinomycetota</taxon>
        <taxon>Actinomycetes</taxon>
        <taxon>Streptosporangiales</taxon>
        <taxon>Nocardiopsidaceae</taxon>
        <taxon>Nocardiopsis</taxon>
    </lineage>
</organism>
<dbReference type="PANTHER" id="PTHR42718:SF47">
    <property type="entry name" value="METHYL VIOLOGEN RESISTANCE PROTEIN SMVA"/>
    <property type="match status" value="1"/>
</dbReference>